<organism evidence="1">
    <name type="scientific">Anopheles darlingi</name>
    <name type="common">Mosquito</name>
    <dbReference type="NCBI Taxonomy" id="43151"/>
    <lineage>
        <taxon>Eukaryota</taxon>
        <taxon>Metazoa</taxon>
        <taxon>Ecdysozoa</taxon>
        <taxon>Arthropoda</taxon>
        <taxon>Hexapoda</taxon>
        <taxon>Insecta</taxon>
        <taxon>Pterygota</taxon>
        <taxon>Neoptera</taxon>
        <taxon>Endopterygota</taxon>
        <taxon>Diptera</taxon>
        <taxon>Nematocera</taxon>
        <taxon>Culicoidea</taxon>
        <taxon>Culicidae</taxon>
        <taxon>Anophelinae</taxon>
        <taxon>Anopheles</taxon>
    </lineage>
</organism>
<evidence type="ECO:0000313" key="1">
    <source>
        <dbReference type="EMBL" id="MBW77076.1"/>
    </source>
</evidence>
<sequence>MMWSVAWIATSCTRSAAKTTSIRSPSAGFLYRPIRETRNICSIGRCTSYGPWVGWTRTTNQRTTMSTRNGTFRCTSTPANR</sequence>
<dbReference type="AlphaFoldDB" id="A0A2M4DHN4"/>
<dbReference type="EMBL" id="GGFL01012898">
    <property type="protein sequence ID" value="MBW77076.1"/>
    <property type="molecule type" value="Transcribed_RNA"/>
</dbReference>
<protein>
    <submittedName>
        <fullName evidence="1">Putative secreted protein</fullName>
    </submittedName>
</protein>
<reference evidence="1" key="1">
    <citation type="submission" date="2018-01" db="EMBL/GenBank/DDBJ databases">
        <title>An insight into the sialome of Amazonian anophelines.</title>
        <authorList>
            <person name="Ribeiro J.M."/>
            <person name="Scarpassa V."/>
            <person name="Calvo E."/>
        </authorList>
    </citation>
    <scope>NUCLEOTIDE SEQUENCE</scope>
</reference>
<name>A0A2M4DHN4_ANODA</name>
<proteinExistence type="predicted"/>
<accession>A0A2M4DHN4</accession>